<evidence type="ECO:0008006" key="4">
    <source>
        <dbReference type="Google" id="ProtNLM"/>
    </source>
</evidence>
<reference evidence="2 3" key="1">
    <citation type="submission" date="2017-02" db="EMBL/GenBank/DDBJ databases">
        <title>Legionella quilivanii strain from human: case report and whole genome sequencing analysis.</title>
        <authorList>
            <person name="Lalancette C."/>
            <person name="Leduc J.-M."/>
            <person name="Levesque S."/>
            <person name="Fournier E."/>
            <person name="Saoud J."/>
            <person name="Faucher S.P."/>
            <person name="Bernard K."/>
            <person name="Martineau C."/>
            <person name="Longtin J."/>
        </authorList>
    </citation>
    <scope>NUCLEOTIDE SEQUENCE [LARGE SCALE GENOMIC DNA]</scope>
    <source>
        <strain evidence="2 3">ID143958</strain>
    </source>
</reference>
<gene>
    <name evidence="2" type="ORF">B1207_13130</name>
</gene>
<comment type="caution">
    <text evidence="2">The sequence shown here is derived from an EMBL/GenBank/DDBJ whole genome shotgun (WGS) entry which is preliminary data.</text>
</comment>
<feature type="compositionally biased region" description="Polar residues" evidence="1">
    <location>
        <begin position="370"/>
        <end position="384"/>
    </location>
</feature>
<feature type="region of interest" description="Disordered" evidence="1">
    <location>
        <begin position="356"/>
        <end position="384"/>
    </location>
</feature>
<proteinExistence type="predicted"/>
<protein>
    <recommendedName>
        <fullName evidence="4">Leucine-rich repeat-containing protein</fullName>
    </recommendedName>
</protein>
<dbReference type="Proteomes" id="UP000249458">
    <property type="component" value="Unassembled WGS sequence"/>
</dbReference>
<dbReference type="SUPFAM" id="SSF52047">
    <property type="entry name" value="RNI-like"/>
    <property type="match status" value="1"/>
</dbReference>
<dbReference type="AlphaFoldDB" id="A0A364LGJ2"/>
<dbReference type="Gene3D" id="3.80.10.10">
    <property type="entry name" value="Ribonuclease Inhibitor"/>
    <property type="match status" value="1"/>
</dbReference>
<sequence>MYHNLDLGYDRSINDVIAELEGIDPEEVQQLSIDSLDSSLFSYEDLLTISQRVPTFINTLDITNLNPGKLDLKKLSEFLSCMPKHFLKAGFNIRGLKSQPIDKVCGLLSSLASTAIHHLELSDNSTDDMNITEINEESFFDRSPEEIIRMARTLPPDIHSLAVVRGNIHSGNYRNLALFLKNLSETVISLDISENSFENLNIGQILHILASIPKPIISLKLCNNNMGRFSSVMALICDVLPENLINLDLSFNDFAGAFINLKRLEQLCKLKLAGNNYEALHYRALRLRFQGLPARTTQVMFCFSHQENQRSAYINPANFSFDDWNQSSMKQFFDVQSSFPRPALSSQFNFFPVEVTENQPPEGSHETDDAVSSLQDRTSTTRPS</sequence>
<evidence type="ECO:0000313" key="3">
    <source>
        <dbReference type="Proteomes" id="UP000249458"/>
    </source>
</evidence>
<dbReference type="InterPro" id="IPR032675">
    <property type="entry name" value="LRR_dom_sf"/>
</dbReference>
<dbReference type="EMBL" id="MVJN01000010">
    <property type="protein sequence ID" value="RAP35309.1"/>
    <property type="molecule type" value="Genomic_DNA"/>
</dbReference>
<evidence type="ECO:0000256" key="1">
    <source>
        <dbReference type="SAM" id="MobiDB-lite"/>
    </source>
</evidence>
<dbReference type="RefSeq" id="WP_112220390.1">
    <property type="nucleotide sequence ID" value="NZ_MVJN01000010.1"/>
</dbReference>
<name>A0A364LGJ2_9GAMM</name>
<evidence type="ECO:0000313" key="2">
    <source>
        <dbReference type="EMBL" id="RAP35309.1"/>
    </source>
</evidence>
<organism evidence="2 3">
    <name type="scientific">Legionella quinlivanii</name>
    <dbReference type="NCBI Taxonomy" id="45073"/>
    <lineage>
        <taxon>Bacteria</taxon>
        <taxon>Pseudomonadati</taxon>
        <taxon>Pseudomonadota</taxon>
        <taxon>Gammaproteobacteria</taxon>
        <taxon>Legionellales</taxon>
        <taxon>Legionellaceae</taxon>
        <taxon>Legionella</taxon>
    </lineage>
</organism>
<accession>A0A364LGJ2</accession>